<dbReference type="STRING" id="231916.A0A409VW91"/>
<keyword evidence="5" id="KW-0175">Coiled coil</keyword>
<feature type="domain" description="RING-type" evidence="7">
    <location>
        <begin position="147"/>
        <end position="238"/>
    </location>
</feature>
<evidence type="ECO:0000313" key="8">
    <source>
        <dbReference type="EMBL" id="PPQ70525.1"/>
    </source>
</evidence>
<keyword evidence="2 4" id="KW-0863">Zinc-finger</keyword>
<dbReference type="InParanoid" id="A0A409VW91"/>
<dbReference type="SUPFAM" id="SSF57850">
    <property type="entry name" value="RING/U-box"/>
    <property type="match status" value="1"/>
</dbReference>
<evidence type="ECO:0000313" key="9">
    <source>
        <dbReference type="Proteomes" id="UP000284706"/>
    </source>
</evidence>
<dbReference type="OrthoDB" id="3219336at2759"/>
<dbReference type="InterPro" id="IPR017907">
    <property type="entry name" value="Znf_RING_CS"/>
</dbReference>
<gene>
    <name evidence="8" type="ORF">CVT26_013983</name>
</gene>
<dbReference type="AlphaFoldDB" id="A0A409VW91"/>
<dbReference type="PANTHER" id="PTHR14134">
    <property type="entry name" value="E3 UBIQUITIN-PROTEIN LIGASE RAD18"/>
    <property type="match status" value="1"/>
</dbReference>
<dbReference type="GO" id="GO:0008270">
    <property type="term" value="F:zinc ion binding"/>
    <property type="evidence" value="ECO:0007669"/>
    <property type="project" value="UniProtKB-KW"/>
</dbReference>
<comment type="caution">
    <text evidence="8">The sequence shown here is derived from an EMBL/GenBank/DDBJ whole genome shotgun (WGS) entry which is preliminary data.</text>
</comment>
<dbReference type="GO" id="GO:0003697">
    <property type="term" value="F:single-stranded DNA binding"/>
    <property type="evidence" value="ECO:0007669"/>
    <property type="project" value="InterPro"/>
</dbReference>
<feature type="coiled-coil region" evidence="5">
    <location>
        <begin position="85"/>
        <end position="126"/>
    </location>
</feature>
<dbReference type="InterPro" id="IPR001841">
    <property type="entry name" value="Znf_RING"/>
</dbReference>
<evidence type="ECO:0000256" key="2">
    <source>
        <dbReference type="ARBA" id="ARBA00022771"/>
    </source>
</evidence>
<evidence type="ECO:0000259" key="7">
    <source>
        <dbReference type="PROSITE" id="PS50089"/>
    </source>
</evidence>
<dbReference type="Gene3D" id="3.30.40.10">
    <property type="entry name" value="Zinc/RING finger domain, C3HC4 (zinc finger)"/>
    <property type="match status" value="1"/>
</dbReference>
<accession>A0A409VW91</accession>
<evidence type="ECO:0000256" key="3">
    <source>
        <dbReference type="ARBA" id="ARBA00022833"/>
    </source>
</evidence>
<dbReference type="InterPro" id="IPR039577">
    <property type="entry name" value="Rad18"/>
</dbReference>
<dbReference type="EMBL" id="NHYE01005538">
    <property type="protein sequence ID" value="PPQ70525.1"/>
    <property type="molecule type" value="Genomic_DNA"/>
</dbReference>
<dbReference type="InterPro" id="IPR027370">
    <property type="entry name" value="Znf-RING_euk"/>
</dbReference>
<keyword evidence="3" id="KW-0862">Zinc</keyword>
<feature type="compositionally biased region" description="Polar residues" evidence="6">
    <location>
        <begin position="1"/>
        <end position="11"/>
    </location>
</feature>
<dbReference type="PROSITE" id="PS00518">
    <property type="entry name" value="ZF_RING_1"/>
    <property type="match status" value="1"/>
</dbReference>
<dbReference type="PANTHER" id="PTHR14134:SF3">
    <property type="entry name" value="RING-CH-TYPE DOMAIN-CONTAINING PROTEIN"/>
    <property type="match status" value="1"/>
</dbReference>
<keyword evidence="9" id="KW-1185">Reference proteome</keyword>
<feature type="region of interest" description="Disordered" evidence="6">
    <location>
        <begin position="1"/>
        <end position="62"/>
    </location>
</feature>
<dbReference type="GO" id="GO:0061630">
    <property type="term" value="F:ubiquitin protein ligase activity"/>
    <property type="evidence" value="ECO:0007669"/>
    <property type="project" value="InterPro"/>
</dbReference>
<organism evidence="8 9">
    <name type="scientific">Gymnopilus dilepis</name>
    <dbReference type="NCBI Taxonomy" id="231916"/>
    <lineage>
        <taxon>Eukaryota</taxon>
        <taxon>Fungi</taxon>
        <taxon>Dikarya</taxon>
        <taxon>Basidiomycota</taxon>
        <taxon>Agaricomycotina</taxon>
        <taxon>Agaricomycetes</taxon>
        <taxon>Agaricomycetidae</taxon>
        <taxon>Agaricales</taxon>
        <taxon>Agaricineae</taxon>
        <taxon>Hymenogastraceae</taxon>
        <taxon>Gymnopilus</taxon>
    </lineage>
</organism>
<evidence type="ECO:0000256" key="5">
    <source>
        <dbReference type="SAM" id="Coils"/>
    </source>
</evidence>
<evidence type="ECO:0000256" key="4">
    <source>
        <dbReference type="PROSITE-ProRule" id="PRU00175"/>
    </source>
</evidence>
<dbReference type="GO" id="GO:0006513">
    <property type="term" value="P:protein monoubiquitination"/>
    <property type="evidence" value="ECO:0007669"/>
    <property type="project" value="InterPro"/>
</dbReference>
<dbReference type="InterPro" id="IPR013083">
    <property type="entry name" value="Znf_RING/FYVE/PHD"/>
</dbReference>
<protein>
    <recommendedName>
        <fullName evidence="7">RING-type domain-containing protein</fullName>
    </recommendedName>
</protein>
<name>A0A409VW91_9AGAR</name>
<dbReference type="SMART" id="SM00184">
    <property type="entry name" value="RING"/>
    <property type="match status" value="1"/>
</dbReference>
<evidence type="ECO:0000256" key="1">
    <source>
        <dbReference type="ARBA" id="ARBA00022723"/>
    </source>
</evidence>
<reference evidence="8 9" key="1">
    <citation type="journal article" date="2018" name="Evol. Lett.">
        <title>Horizontal gene cluster transfer increased hallucinogenic mushroom diversity.</title>
        <authorList>
            <person name="Reynolds H.T."/>
            <person name="Vijayakumar V."/>
            <person name="Gluck-Thaler E."/>
            <person name="Korotkin H.B."/>
            <person name="Matheny P.B."/>
            <person name="Slot J.C."/>
        </authorList>
    </citation>
    <scope>NUCLEOTIDE SEQUENCE [LARGE SCALE GENOMIC DNA]</scope>
    <source>
        <strain evidence="8 9">SRW20</strain>
    </source>
</reference>
<sequence>MPATRSSSMQPRPQPFPSSDKHISLTDSDSDLPRSPLRPMRQNSAKPRSTARPKKPFLPPPEEIIEISSDEDEETRSTVPQAHVVADFRRQISKLREENVKCKRDLERASKQLKELKEENQTLQALHKPDKATISLDVEQLSDHLDCEICTSRMWTPYILPDCGHTFCQSCLQDWFGTVQAKFLTDHPQNDPQRNAATLGHLNLFIAQNPQVALRPDLLNMISRSLPPQPKYTCPTCRELVRSRPTEAFALKAIVRTIATAAGETSPQKPARSIGAASNPWDGFFPRNLT</sequence>
<dbReference type="GO" id="GO:0006301">
    <property type="term" value="P:DNA damage tolerance"/>
    <property type="evidence" value="ECO:0007669"/>
    <property type="project" value="InterPro"/>
</dbReference>
<proteinExistence type="predicted"/>
<dbReference type="Proteomes" id="UP000284706">
    <property type="component" value="Unassembled WGS sequence"/>
</dbReference>
<dbReference type="PROSITE" id="PS50089">
    <property type="entry name" value="ZF_RING_2"/>
    <property type="match status" value="1"/>
</dbReference>
<keyword evidence="1" id="KW-0479">Metal-binding</keyword>
<evidence type="ECO:0000256" key="6">
    <source>
        <dbReference type="SAM" id="MobiDB-lite"/>
    </source>
</evidence>
<dbReference type="Pfam" id="PF13445">
    <property type="entry name" value="zf-RING_UBOX"/>
    <property type="match status" value="1"/>
</dbReference>